<dbReference type="InterPro" id="IPR028348">
    <property type="entry name" value="FAD-binding_protein"/>
</dbReference>
<name>A0A9J6QSV0_9FIRM</name>
<dbReference type="InterPro" id="IPR049516">
    <property type="entry name" value="FAD-depend_C"/>
</dbReference>
<accession>A0A9J6QSV0</accession>
<dbReference type="PIRSF" id="PIRSF038984">
    <property type="entry name" value="FAD_binding_protein"/>
    <property type="match status" value="1"/>
</dbReference>
<evidence type="ECO:0000313" key="3">
    <source>
        <dbReference type="Proteomes" id="UP001065549"/>
    </source>
</evidence>
<dbReference type="PANTHER" id="PTHR42842:SF3">
    <property type="entry name" value="FAD_NAD(P)-BINDING OXIDOREDUCTASE FAMILY PROTEIN"/>
    <property type="match status" value="1"/>
</dbReference>
<evidence type="ECO:0000313" key="2">
    <source>
        <dbReference type="EMBL" id="MCU7377755.1"/>
    </source>
</evidence>
<sequence>MYRIHQIRLKPGEDQSLIPQKIKKKTGAAVTDWIIRRESVDARDKSRISLVYTVDFSCDKKLKLPLAPDLTYQYAKSGNTPMSERPLIVGFGPCGMFAALILAEMGYRPIVAERGRAMEQRVKDVERFWQTGQLDEVSNVQFGEGGAGTFSDGKLTTGIKDPRIFKVLETFADAGASRDILYKHKPHIGTDVLRRVVVNLRKRIQEQGGEILFESQVTDLLVSDGELHGAVINDGPIFHTEHLILALGHSSRDTLRMLRKRRLPMEQKPFSIGVRIEHPQEWIDRAQYGDPALAELLGPADYKLSYHCENGRGVYTFCMCPGGEVIMAASQKGMTVTNGMSNHARDSRFANSGLLVDVRTSDFPSADVLAGVEFQEKYERMAFENGNPPRTTWGAFSDKMNPVAASLPDFAVQSIKEAMPHLGKKLRGFDDPSARMTAVESRSSSPVRILRNEGMESEIQGIYPAGEGAGYAGGIMSAAVDGIKAAEQIIRKCRPPEKK</sequence>
<dbReference type="SUPFAM" id="SSF51905">
    <property type="entry name" value="FAD/NAD(P)-binding domain"/>
    <property type="match status" value="1"/>
</dbReference>
<dbReference type="Pfam" id="PF21688">
    <property type="entry name" value="FAD-depend_C"/>
    <property type="match status" value="1"/>
</dbReference>
<keyword evidence="3" id="KW-1185">Reference proteome</keyword>
<dbReference type="InterPro" id="IPR036188">
    <property type="entry name" value="FAD/NAD-bd_sf"/>
</dbReference>
<gene>
    <name evidence="2" type="ORF">OBO34_05220</name>
</gene>
<feature type="domain" description="FAD-dependent protein C-terminal" evidence="1">
    <location>
        <begin position="269"/>
        <end position="387"/>
    </location>
</feature>
<dbReference type="AlphaFoldDB" id="A0A9J6QSV0"/>
<proteinExistence type="predicted"/>
<dbReference type="Gene3D" id="3.50.50.60">
    <property type="entry name" value="FAD/NAD(P)-binding domain"/>
    <property type="match status" value="2"/>
</dbReference>
<dbReference type="RefSeq" id="WP_253019621.1">
    <property type="nucleotide sequence ID" value="NZ_JAOSHN010000002.1"/>
</dbReference>
<dbReference type="Proteomes" id="UP001065549">
    <property type="component" value="Unassembled WGS sequence"/>
</dbReference>
<reference evidence="2" key="1">
    <citation type="submission" date="2022-09" db="EMBL/GenBank/DDBJ databases">
        <title>Culturomic study of gut microbiota in children with autism spectrum disorder.</title>
        <authorList>
            <person name="Efimov B.A."/>
            <person name="Chaplin A.V."/>
            <person name="Sokolova S.R."/>
            <person name="Pikina A.P."/>
            <person name="Korzhanova M."/>
            <person name="Belova V."/>
            <person name="Korostin D."/>
        </authorList>
    </citation>
    <scope>NUCLEOTIDE SEQUENCE</scope>
    <source>
        <strain evidence="2">ASD5510</strain>
    </source>
</reference>
<dbReference type="Gene3D" id="3.30.70.2700">
    <property type="match status" value="1"/>
</dbReference>
<dbReference type="PANTHER" id="PTHR42842">
    <property type="entry name" value="FAD/NAD(P)-BINDING OXIDOREDUCTASE"/>
    <property type="match status" value="1"/>
</dbReference>
<dbReference type="EMBL" id="JAOSHN010000002">
    <property type="protein sequence ID" value="MCU7377755.1"/>
    <property type="molecule type" value="Genomic_DNA"/>
</dbReference>
<comment type="caution">
    <text evidence="2">The sequence shown here is derived from an EMBL/GenBank/DDBJ whole genome shotgun (WGS) entry which is preliminary data.</text>
</comment>
<evidence type="ECO:0000259" key="1">
    <source>
        <dbReference type="Pfam" id="PF21688"/>
    </source>
</evidence>
<organism evidence="2 3">
    <name type="scientific">Hominibacterium faecale</name>
    <dbReference type="NCBI Taxonomy" id="2839743"/>
    <lineage>
        <taxon>Bacteria</taxon>
        <taxon>Bacillati</taxon>
        <taxon>Bacillota</taxon>
        <taxon>Clostridia</taxon>
        <taxon>Peptostreptococcales</taxon>
        <taxon>Anaerovoracaceae</taxon>
        <taxon>Hominibacterium</taxon>
    </lineage>
</organism>
<protein>
    <submittedName>
        <fullName evidence="2">NAD(FAD)-utilizing dehydrogenase</fullName>
    </submittedName>
</protein>